<comment type="caution">
    <text evidence="2">The sequence shown here is derived from an EMBL/GenBank/DDBJ whole genome shotgun (WGS) entry which is preliminary data.</text>
</comment>
<sequence length="61" mass="6613">MTVLGLCLVVFSLFFFVQIGAQREAAGMERGNLFMLYGMGTAIAGMVLCLLGFLRGHSHSE</sequence>
<evidence type="ECO:0000313" key="2">
    <source>
        <dbReference type="EMBL" id="TFD99171.1"/>
    </source>
</evidence>
<keyword evidence="1" id="KW-0472">Membrane</keyword>
<accession>A0A4Y8LA36</accession>
<evidence type="ECO:0000313" key="3">
    <source>
        <dbReference type="Proteomes" id="UP000297861"/>
    </source>
</evidence>
<dbReference type="AlphaFoldDB" id="A0A4Y8LA36"/>
<protein>
    <submittedName>
        <fullName evidence="2">Uncharacterized protein</fullName>
    </submittedName>
</protein>
<proteinExistence type="predicted"/>
<dbReference type="EMBL" id="SOML01000001">
    <property type="protein sequence ID" value="TFD99171.1"/>
    <property type="molecule type" value="Genomic_DNA"/>
</dbReference>
<dbReference type="Proteomes" id="UP000297861">
    <property type="component" value="Unassembled WGS sequence"/>
</dbReference>
<organism evidence="2 3">
    <name type="scientific">Dysgonomonas capnocytophagoides</name>
    <dbReference type="NCBI Taxonomy" id="45254"/>
    <lineage>
        <taxon>Bacteria</taxon>
        <taxon>Pseudomonadati</taxon>
        <taxon>Bacteroidota</taxon>
        <taxon>Bacteroidia</taxon>
        <taxon>Bacteroidales</taxon>
        <taxon>Dysgonomonadaceae</taxon>
        <taxon>Dysgonomonas</taxon>
    </lineage>
</organism>
<name>A0A4Y8LA36_9BACT</name>
<reference evidence="2 3" key="1">
    <citation type="submission" date="2019-03" db="EMBL/GenBank/DDBJ databases">
        <title>San Antonio Military Medical Center submission to MRSN (WRAIR), pending publication.</title>
        <authorList>
            <person name="Blyth D.M."/>
            <person name="Mccarthy S.L."/>
            <person name="Schall S.E."/>
            <person name="Stam J.A."/>
            <person name="Ong A.C."/>
            <person name="Mcgann P.T."/>
        </authorList>
    </citation>
    <scope>NUCLEOTIDE SEQUENCE [LARGE SCALE GENOMIC DNA]</scope>
    <source>
        <strain evidence="2 3">MRSN571793</strain>
    </source>
</reference>
<keyword evidence="1" id="KW-1133">Transmembrane helix</keyword>
<dbReference type="RefSeq" id="WP_134435511.1">
    <property type="nucleotide sequence ID" value="NZ_SOML01000001.1"/>
</dbReference>
<keyword evidence="3" id="KW-1185">Reference proteome</keyword>
<evidence type="ECO:0000256" key="1">
    <source>
        <dbReference type="SAM" id="Phobius"/>
    </source>
</evidence>
<gene>
    <name evidence="2" type="ORF">E2605_03590</name>
</gene>
<dbReference type="OrthoDB" id="997674at2"/>
<keyword evidence="1" id="KW-0812">Transmembrane</keyword>
<feature type="transmembrane region" description="Helical" evidence="1">
    <location>
        <begin position="35"/>
        <end position="54"/>
    </location>
</feature>